<evidence type="ECO:0000256" key="1">
    <source>
        <dbReference type="SAM" id="Coils"/>
    </source>
</evidence>
<evidence type="ECO:0000256" key="2">
    <source>
        <dbReference type="SAM" id="MobiDB-lite"/>
    </source>
</evidence>
<dbReference type="Proteomes" id="UP001281614">
    <property type="component" value="Unassembled WGS sequence"/>
</dbReference>
<accession>A0AAD9Y4E8</accession>
<comment type="caution">
    <text evidence="3">The sequence shown here is derived from an EMBL/GenBank/DDBJ whole genome shotgun (WGS) entry which is preliminary data.</text>
</comment>
<dbReference type="AlphaFoldDB" id="A0AAD9Y4E8"/>
<proteinExistence type="predicted"/>
<evidence type="ECO:0000313" key="3">
    <source>
        <dbReference type="EMBL" id="KAK2734865.1"/>
    </source>
</evidence>
<keyword evidence="1" id="KW-0175">Coiled coil</keyword>
<keyword evidence="4" id="KW-1185">Reference proteome</keyword>
<reference evidence="3" key="1">
    <citation type="submission" date="2023-02" db="EMBL/GenBank/DDBJ databases">
        <title>Colletotrichum kahawae CIFC_Que2 genome sequencing and assembly.</title>
        <authorList>
            <person name="Baroncelli R."/>
        </authorList>
    </citation>
    <scope>NUCLEOTIDE SEQUENCE</scope>
    <source>
        <strain evidence="3">CIFC_Que2</strain>
    </source>
</reference>
<dbReference type="EMBL" id="VYYT01000454">
    <property type="protein sequence ID" value="KAK2734865.1"/>
    <property type="molecule type" value="Genomic_DNA"/>
</dbReference>
<organism evidence="3 4">
    <name type="scientific">Colletotrichum kahawae</name>
    <name type="common">Coffee berry disease fungus</name>
    <dbReference type="NCBI Taxonomy" id="34407"/>
    <lineage>
        <taxon>Eukaryota</taxon>
        <taxon>Fungi</taxon>
        <taxon>Dikarya</taxon>
        <taxon>Ascomycota</taxon>
        <taxon>Pezizomycotina</taxon>
        <taxon>Sordariomycetes</taxon>
        <taxon>Hypocreomycetidae</taxon>
        <taxon>Glomerellales</taxon>
        <taxon>Glomerellaceae</taxon>
        <taxon>Colletotrichum</taxon>
        <taxon>Colletotrichum gloeosporioides species complex</taxon>
    </lineage>
</organism>
<feature type="coiled-coil region" evidence="1">
    <location>
        <begin position="29"/>
        <end position="56"/>
    </location>
</feature>
<protein>
    <submittedName>
        <fullName evidence="3">Uncharacterized protein</fullName>
    </submittedName>
</protein>
<feature type="region of interest" description="Disordered" evidence="2">
    <location>
        <begin position="268"/>
        <end position="290"/>
    </location>
</feature>
<evidence type="ECO:0000313" key="4">
    <source>
        <dbReference type="Proteomes" id="UP001281614"/>
    </source>
</evidence>
<name>A0AAD9Y4E8_COLKA</name>
<sequence>MFLSASGRQEEVPLCSGGLKADDAVLSYARKQEALVQDLRLQIETLQRENDVLREEEITNSEAMAYCVFHWIVENLHSDDISEPGYYEDTPNEDAPTYLSAPTWDLDNGELYLKAHSRVFDPQDYLLRESNVAFAVFKFYMAEHRQTTVRDAWKSNLPLPCPEPFKEIIQLVSGHMVAALRSFLDFRKLQPPNAPEVVKPSQIHSPFLWRYHRRDLDSSLLPQPQAGLMAMLLQWIDAGFSSLYEKADSQFERGVVSYDTVLSRARARPRSPALPEQLPRSGSAGSTILL</sequence>
<gene>
    <name evidence="3" type="ORF">CKAH01_18964</name>
</gene>